<feature type="region of interest" description="Disordered" evidence="1">
    <location>
        <begin position="169"/>
        <end position="231"/>
    </location>
</feature>
<evidence type="ECO:0000256" key="1">
    <source>
        <dbReference type="SAM" id="MobiDB-lite"/>
    </source>
</evidence>
<feature type="transmembrane region" description="Helical" evidence="2">
    <location>
        <begin position="103"/>
        <end position="123"/>
    </location>
</feature>
<organism evidence="3 4">
    <name type="scientific">Luedemannella flava</name>
    <dbReference type="NCBI Taxonomy" id="349316"/>
    <lineage>
        <taxon>Bacteria</taxon>
        <taxon>Bacillati</taxon>
        <taxon>Actinomycetota</taxon>
        <taxon>Actinomycetes</taxon>
        <taxon>Micromonosporales</taxon>
        <taxon>Micromonosporaceae</taxon>
        <taxon>Luedemannella</taxon>
    </lineage>
</organism>
<feature type="transmembrane region" description="Helical" evidence="2">
    <location>
        <begin position="65"/>
        <end position="83"/>
    </location>
</feature>
<reference evidence="4" key="1">
    <citation type="journal article" date="2019" name="Int. J. Syst. Evol. Microbiol.">
        <title>The Global Catalogue of Microorganisms (GCM) 10K type strain sequencing project: providing services to taxonomists for standard genome sequencing and annotation.</title>
        <authorList>
            <consortium name="The Broad Institute Genomics Platform"/>
            <consortium name="The Broad Institute Genome Sequencing Center for Infectious Disease"/>
            <person name="Wu L."/>
            <person name="Ma J."/>
        </authorList>
    </citation>
    <scope>NUCLEOTIDE SEQUENCE [LARGE SCALE GENOMIC DNA]</scope>
    <source>
        <strain evidence="4">JCM 13250</strain>
    </source>
</reference>
<keyword evidence="2" id="KW-0812">Transmembrane</keyword>
<sequence>MRHLLSLLLAVVLTPVVFLASGYGSMKFAEAVATDRVVPTLLALAAIVVAAVAYGILILARLSPVGTVLSGLLLLGVIGWAMVDEVSYVETVPNNLFGQRGLFTAPVNAMTGILGLVLLFTIASPRRWRRYANPAAAVAGPVSAAPTYPTPDSSAPTYSPAYTPTLYSPYPPVSPTSSGGLGDADTKVDDAAGDENTVANPKPTFPSTSPYGSPPVPTQSSSPENWPRPLN</sequence>
<keyword evidence="2" id="KW-1133">Transmembrane helix</keyword>
<keyword evidence="4" id="KW-1185">Reference proteome</keyword>
<gene>
    <name evidence="3" type="ORF">GCM10009682_17790</name>
</gene>
<keyword evidence="2" id="KW-0472">Membrane</keyword>
<dbReference type="EMBL" id="BAAALT010000042">
    <property type="protein sequence ID" value="GAA1796500.1"/>
    <property type="molecule type" value="Genomic_DNA"/>
</dbReference>
<proteinExistence type="predicted"/>
<dbReference type="Proteomes" id="UP001500218">
    <property type="component" value="Unassembled WGS sequence"/>
</dbReference>
<name>A0ABP4XXD2_9ACTN</name>
<accession>A0ABP4XXD2</accession>
<feature type="transmembrane region" description="Helical" evidence="2">
    <location>
        <begin position="41"/>
        <end position="60"/>
    </location>
</feature>
<protein>
    <submittedName>
        <fullName evidence="3">Uncharacterized protein</fullName>
    </submittedName>
</protein>
<comment type="caution">
    <text evidence="3">The sequence shown here is derived from an EMBL/GenBank/DDBJ whole genome shotgun (WGS) entry which is preliminary data.</text>
</comment>
<evidence type="ECO:0000313" key="3">
    <source>
        <dbReference type="EMBL" id="GAA1796500.1"/>
    </source>
</evidence>
<evidence type="ECO:0000256" key="2">
    <source>
        <dbReference type="SAM" id="Phobius"/>
    </source>
</evidence>
<dbReference type="RefSeq" id="WP_344128262.1">
    <property type="nucleotide sequence ID" value="NZ_BAAALT010000042.1"/>
</dbReference>
<evidence type="ECO:0000313" key="4">
    <source>
        <dbReference type="Proteomes" id="UP001500218"/>
    </source>
</evidence>